<dbReference type="EMBL" id="MIGC01001950">
    <property type="protein sequence ID" value="PHJ21911.1"/>
    <property type="molecule type" value="Genomic_DNA"/>
</dbReference>
<dbReference type="Pfam" id="PF10154">
    <property type="entry name" value="Fy-3"/>
    <property type="match status" value="1"/>
</dbReference>
<reference evidence="2 3" key="1">
    <citation type="journal article" date="2017" name="Int. J. Parasitol.">
        <title>The genome of the protozoan parasite Cystoisospora suis and a reverse vaccinology approach to identify vaccine candidates.</title>
        <authorList>
            <person name="Palmieri N."/>
            <person name="Shrestha A."/>
            <person name="Ruttkowski B."/>
            <person name="Beck T."/>
            <person name="Vogl C."/>
            <person name="Tomley F."/>
            <person name="Blake D.P."/>
            <person name="Joachim A."/>
        </authorList>
    </citation>
    <scope>NUCLEOTIDE SEQUENCE [LARGE SCALE GENOMIC DNA]</scope>
    <source>
        <strain evidence="2 3">Wien I</strain>
    </source>
</reference>
<feature type="compositionally biased region" description="Polar residues" evidence="1">
    <location>
        <begin position="859"/>
        <end position="870"/>
    </location>
</feature>
<feature type="compositionally biased region" description="Polar residues" evidence="1">
    <location>
        <begin position="823"/>
        <end position="832"/>
    </location>
</feature>
<organism evidence="2 3">
    <name type="scientific">Cystoisospora suis</name>
    <dbReference type="NCBI Taxonomy" id="483139"/>
    <lineage>
        <taxon>Eukaryota</taxon>
        <taxon>Sar</taxon>
        <taxon>Alveolata</taxon>
        <taxon>Apicomplexa</taxon>
        <taxon>Conoidasida</taxon>
        <taxon>Coccidia</taxon>
        <taxon>Eucoccidiorida</taxon>
        <taxon>Eimeriorina</taxon>
        <taxon>Sarcocystidae</taxon>
        <taxon>Cystoisospora</taxon>
    </lineage>
</organism>
<feature type="compositionally biased region" description="Low complexity" evidence="1">
    <location>
        <begin position="675"/>
        <end position="684"/>
    </location>
</feature>
<feature type="region of interest" description="Disordered" evidence="1">
    <location>
        <begin position="673"/>
        <end position="695"/>
    </location>
</feature>
<proteinExistence type="predicted"/>
<feature type="region of interest" description="Disordered" evidence="1">
    <location>
        <begin position="818"/>
        <end position="837"/>
    </location>
</feature>
<feature type="compositionally biased region" description="Polar residues" evidence="1">
    <location>
        <begin position="1500"/>
        <end position="1510"/>
    </location>
</feature>
<feature type="compositionally biased region" description="Polar residues" evidence="1">
    <location>
        <begin position="604"/>
        <end position="619"/>
    </location>
</feature>
<feature type="region of interest" description="Disordered" evidence="1">
    <location>
        <begin position="1627"/>
        <end position="1647"/>
    </location>
</feature>
<dbReference type="PANTHER" id="PTHR16525">
    <property type="entry name" value="PROTEIN C12ORF4"/>
    <property type="match status" value="1"/>
</dbReference>
<feature type="compositionally biased region" description="Basic and acidic residues" evidence="1">
    <location>
        <begin position="1463"/>
        <end position="1472"/>
    </location>
</feature>
<feature type="compositionally biased region" description="Basic and acidic residues" evidence="1">
    <location>
        <begin position="545"/>
        <end position="566"/>
    </location>
</feature>
<sequence>MSAAFTSLCSGILPFKGRGPFRGSQELSLILHFPYVYPQSGFNGGETDKPVKPFPLTGQRCTSKRSFILQLRSEEALEDSIQKLVLPPTNLCPAELDTVRNHVLRCLLLGLDCFSPSLLPPVLQERVYTADEQRSHSIRHLGGISPGSCEVADIKDSRRREGLTANRTEGVYESSPISHPIDPPSECILLSLFSWSPTIFSPLDPVSAAALGLFPTPLQTASAVTLANACISHDPSVSDQIFHSRTSTSKSSELISPSSPLAVDPYQGESGASRTYHQHSSYHRRIPQPCSSAGNTGAAVGEICGWRSSSPSAEKAILASMCMKSSTRSLVPSLCPRVACMRAIAYWCCLAELLQPDPLLSCEDEKDGKTSLGGGNRVSYEHSSDTLMYPHSHSQKTADLSVGLSPSRSFSSAVLSRRESTESLNTPETGGRASDGAPLQKGCKGSGVATAACVNSSSMFLTYGSSPRPLSFEGQDLTPSGRGSGGSSSRACDLSVMKGTVFPNRDAVANSSSSSSGSRLLEQLQESFAAALDAVLARQHESLQQLRERQSVEMEDVCGRREERTLGRGLDVQSPARKAEGTSSVSEPPNDSTGSERDPEDTSLFKNSSTTSRWMSSLTKADEESEEGTASRVSHIEDNQVVTRGETPEGDSASSSQVARGRLDVIERGKLRGTSDSVSSLSTSPPQEVYYQGKPGIVGDQRRGEGEREASAAVGLEALVLQHVSEFELLELHWWAERALLKQQQLQDFKDVAIDLFLLHKAAVDGRDSPLILPPLPSAHESDLLPSDWHPRHLRSVSSINKDGGVMARREWPVTYEGRGGLQHSSEGSGNRQTHEKLEDERLRQVIQLYGPSAATRALNPTSTSPTVSQRMKGKTDSRPPLDFASPSARAKVSQRETVLHAKSYMQHNTPLPAALHIVTPTSILRRFVESRRKLHQEQIKSRQKVSKAIQDKPYPEHSPSYHKHKQSMSLSRRNSAGEHHLISSGSSCRTAVGLSRSPINSGGSSSTGHMRNASSRKGDVSGSLIGGGINTSSSDALLPPPPVVDVDALLSSSAWEEGLGSWPEEQLIGRLQQHAFLPLMFGQQRKRSLVVRICTGTVTDIVEESDQMKSSVSSGCGPSSTPATISPLSPPTYGISVGAGQSYSRSPLLLGGCADYLTGMPTTYDYHEMDYLTRSDFFSRDKLVKPHLWYSDSVGGGYLGANGFQRRGSLPSSSECSQGGVFLANLAGHGGSSASGTTSVPSSVFGDGEGRASGGISTALGQCSGSPNSAKINRETDDTGLAYRPGPDGFLGQRKGCTPTGCPYGSPFSLVGTSPPPLVGIVLPVGSSLQLRAPAYQRWRARIAAANDFVFPGIDEQERMLDAYLDRRSMQDQAASLFLSSNSGATPENAFQKLRSNNTADGFPSRLDVGEIFISRHSNGEGVHVVFHLTVNGASRRKSGSSDQDHASGVGGTAALSSVKSSRQEDPEDRLGVVFSQKECTTEDSLADTKEGQLLSGKHQLNTDSGTRNSHSALVVESKARGEMPVSRPASVLMEDEASLSPALQRGIKEILSLSSAGGVRTLVLPLLLMEGGAGDCSLPYALLQRRVFNVLRCVMNELKSICSSSSRSIQLRQLVLVLPQQPHSESAKQGLRGGMEAEGEHGEWRAEDERWMEAILKSTINFIRNCTHCCTLK</sequence>
<name>A0A2C6KCH1_9APIC</name>
<protein>
    <submittedName>
        <fullName evidence="2">Uncharacterized protein</fullName>
    </submittedName>
</protein>
<feature type="region of interest" description="Disordered" evidence="1">
    <location>
        <begin position="413"/>
        <end position="441"/>
    </location>
</feature>
<feature type="region of interest" description="Disordered" evidence="1">
    <location>
        <begin position="545"/>
        <end position="661"/>
    </location>
</feature>
<dbReference type="OrthoDB" id="415359at2759"/>
<feature type="region of interest" description="Disordered" evidence="1">
    <location>
        <begin position="248"/>
        <end position="274"/>
    </location>
</feature>
<evidence type="ECO:0000256" key="1">
    <source>
        <dbReference type="SAM" id="MobiDB-lite"/>
    </source>
</evidence>
<feature type="region of interest" description="Disordered" evidence="1">
    <location>
        <begin position="471"/>
        <end position="492"/>
    </location>
</feature>
<feature type="compositionally biased region" description="Low complexity" evidence="1">
    <location>
        <begin position="248"/>
        <end position="261"/>
    </location>
</feature>
<feature type="compositionally biased region" description="Low complexity" evidence="1">
    <location>
        <begin position="996"/>
        <end position="1009"/>
    </location>
</feature>
<comment type="caution">
    <text evidence="2">The sequence shown here is derived from an EMBL/GenBank/DDBJ whole genome shotgun (WGS) entry which is preliminary data.</text>
</comment>
<dbReference type="PANTHER" id="PTHR16525:SF0">
    <property type="entry name" value="PROTEIN C12ORF4"/>
    <property type="match status" value="1"/>
</dbReference>
<evidence type="ECO:0000313" key="3">
    <source>
        <dbReference type="Proteomes" id="UP000221165"/>
    </source>
</evidence>
<dbReference type="GeneID" id="94427644"/>
<feature type="region of interest" description="Disordered" evidence="1">
    <location>
        <begin position="856"/>
        <end position="893"/>
    </location>
</feature>
<dbReference type="GO" id="GO:0005737">
    <property type="term" value="C:cytoplasm"/>
    <property type="evidence" value="ECO:0007669"/>
    <property type="project" value="TreeGrafter"/>
</dbReference>
<feature type="region of interest" description="Disordered" evidence="1">
    <location>
        <begin position="1436"/>
        <end position="1510"/>
    </location>
</feature>
<keyword evidence="3" id="KW-1185">Reference proteome</keyword>
<dbReference type="Proteomes" id="UP000221165">
    <property type="component" value="Unassembled WGS sequence"/>
</dbReference>
<gene>
    <name evidence="2" type="ORF">CSUI_004240</name>
</gene>
<evidence type="ECO:0000313" key="2">
    <source>
        <dbReference type="EMBL" id="PHJ21911.1"/>
    </source>
</evidence>
<accession>A0A2C6KCH1</accession>
<dbReference type="RefSeq" id="XP_067923590.1">
    <property type="nucleotide sequence ID" value="XM_068064433.1"/>
</dbReference>
<feature type="compositionally biased region" description="Polar residues" evidence="1">
    <location>
        <begin position="581"/>
        <end position="593"/>
    </location>
</feature>
<dbReference type="InterPro" id="IPR019311">
    <property type="entry name" value="Fy-3"/>
</dbReference>
<feature type="region of interest" description="Disordered" evidence="1">
    <location>
        <begin position="935"/>
        <end position="1027"/>
    </location>
</feature>
<dbReference type="VEuPathDB" id="ToxoDB:CSUI_004240"/>